<sequence>MPTIRGIASCVRSDLTRPFRLWREEQEQPGSTHSGYAADVFPSIMEIARGAVLMDSYHRLFYSQTRMSMPTCDEMALLNKDWSRHHQLKA</sequence>
<dbReference type="KEGG" id="pchm:VFPPC_16046"/>
<keyword evidence="2" id="KW-1185">Reference proteome</keyword>
<evidence type="ECO:0000313" key="1">
    <source>
        <dbReference type="EMBL" id="OAQ66580.1"/>
    </source>
</evidence>
<proteinExistence type="predicted"/>
<reference evidence="1 2" key="1">
    <citation type="journal article" date="2016" name="PLoS Pathog.">
        <title>Biosynthesis of antibiotic leucinostatins in bio-control fungus Purpureocillium lilacinum and their inhibition on phytophthora revealed by genome mining.</title>
        <authorList>
            <person name="Wang G."/>
            <person name="Liu Z."/>
            <person name="Lin R."/>
            <person name="Li E."/>
            <person name="Mao Z."/>
            <person name="Ling J."/>
            <person name="Yang Y."/>
            <person name="Yin W.B."/>
            <person name="Xie B."/>
        </authorList>
    </citation>
    <scope>NUCLEOTIDE SEQUENCE [LARGE SCALE GENOMIC DNA]</scope>
    <source>
        <strain evidence="1">170</strain>
    </source>
</reference>
<comment type="caution">
    <text evidence="1">The sequence shown here is derived from an EMBL/GenBank/DDBJ whole genome shotgun (WGS) entry which is preliminary data.</text>
</comment>
<accession>A0A179FMV6</accession>
<organism evidence="1 2">
    <name type="scientific">Pochonia chlamydosporia 170</name>
    <dbReference type="NCBI Taxonomy" id="1380566"/>
    <lineage>
        <taxon>Eukaryota</taxon>
        <taxon>Fungi</taxon>
        <taxon>Dikarya</taxon>
        <taxon>Ascomycota</taxon>
        <taxon>Pezizomycotina</taxon>
        <taxon>Sordariomycetes</taxon>
        <taxon>Hypocreomycetidae</taxon>
        <taxon>Hypocreales</taxon>
        <taxon>Clavicipitaceae</taxon>
        <taxon>Pochonia</taxon>
    </lineage>
</organism>
<dbReference type="EMBL" id="LSBJ02000004">
    <property type="protein sequence ID" value="OAQ66580.1"/>
    <property type="molecule type" value="Genomic_DNA"/>
</dbReference>
<protein>
    <submittedName>
        <fullName evidence="1">Uncharacterized protein</fullName>
    </submittedName>
</protein>
<dbReference type="GeneID" id="28857793"/>
<evidence type="ECO:0000313" key="2">
    <source>
        <dbReference type="Proteomes" id="UP000078397"/>
    </source>
</evidence>
<dbReference type="Proteomes" id="UP000078397">
    <property type="component" value="Unassembled WGS sequence"/>
</dbReference>
<gene>
    <name evidence="1" type="ORF">VFPPC_16046</name>
</gene>
<name>A0A179FMV6_METCM</name>
<dbReference type="RefSeq" id="XP_018143667.1">
    <property type="nucleotide sequence ID" value="XM_018293799.1"/>
</dbReference>
<dbReference type="AlphaFoldDB" id="A0A179FMV6"/>